<organism evidence="2 3">
    <name type="scientific">Symbiodinium natans</name>
    <dbReference type="NCBI Taxonomy" id="878477"/>
    <lineage>
        <taxon>Eukaryota</taxon>
        <taxon>Sar</taxon>
        <taxon>Alveolata</taxon>
        <taxon>Dinophyceae</taxon>
        <taxon>Suessiales</taxon>
        <taxon>Symbiodiniaceae</taxon>
        <taxon>Symbiodinium</taxon>
    </lineage>
</organism>
<evidence type="ECO:0000313" key="2">
    <source>
        <dbReference type="EMBL" id="CAE7388841.1"/>
    </source>
</evidence>
<evidence type="ECO:0000256" key="1">
    <source>
        <dbReference type="SAM" id="MobiDB-lite"/>
    </source>
</evidence>
<dbReference type="Proteomes" id="UP000604046">
    <property type="component" value="Unassembled WGS sequence"/>
</dbReference>
<dbReference type="EMBL" id="CAJNDS010002239">
    <property type="protein sequence ID" value="CAE7388841.1"/>
    <property type="molecule type" value="Genomic_DNA"/>
</dbReference>
<evidence type="ECO:0000313" key="3">
    <source>
        <dbReference type="Proteomes" id="UP000604046"/>
    </source>
</evidence>
<comment type="caution">
    <text evidence="2">The sequence shown here is derived from an EMBL/GenBank/DDBJ whole genome shotgun (WGS) entry which is preliminary data.</text>
</comment>
<keyword evidence="3" id="KW-1185">Reference proteome</keyword>
<dbReference type="AlphaFoldDB" id="A0A812QHV9"/>
<gene>
    <name evidence="2" type="ORF">SNAT2548_LOCUS21199</name>
</gene>
<protein>
    <submittedName>
        <fullName evidence="2">Uncharacterized protein</fullName>
    </submittedName>
</protein>
<reference evidence="2" key="1">
    <citation type="submission" date="2021-02" db="EMBL/GenBank/DDBJ databases">
        <authorList>
            <person name="Dougan E. K."/>
            <person name="Rhodes N."/>
            <person name="Thang M."/>
            <person name="Chan C."/>
        </authorList>
    </citation>
    <scope>NUCLEOTIDE SEQUENCE</scope>
</reference>
<feature type="region of interest" description="Disordered" evidence="1">
    <location>
        <begin position="71"/>
        <end position="91"/>
    </location>
</feature>
<name>A0A812QHV9_9DINO</name>
<proteinExistence type="predicted"/>
<feature type="region of interest" description="Disordered" evidence="1">
    <location>
        <begin position="13"/>
        <end position="49"/>
    </location>
</feature>
<sequence>MVGICRFIGAASRHRRSKGPEAGPEAGPACGPQIGSRACTSPAQEPGQELPGQAEALEALKALMAELGGMGFEVPKKPTGEPEAAGRGQDCSDKSREILQHRLHDAARKEFAARVHRDYAGCSQQRFQRLLGGLPVAL</sequence>
<accession>A0A812QHV9</accession>